<keyword evidence="3 5" id="KW-1133">Transmembrane helix</keyword>
<feature type="domain" description="Fatty acid hydroxylase" evidence="6">
    <location>
        <begin position="77"/>
        <end position="213"/>
    </location>
</feature>
<dbReference type="EnsemblBacteria" id="BAA17001">
    <property type="protein sequence ID" value="BAA17001"/>
    <property type="gene ID" value="BAA17001"/>
</dbReference>
<dbReference type="PaxDb" id="1148-1652076"/>
<evidence type="ECO:0000256" key="2">
    <source>
        <dbReference type="ARBA" id="ARBA00022692"/>
    </source>
</evidence>
<feature type="transmembrane region" description="Helical" evidence="5">
    <location>
        <begin position="41"/>
        <end position="62"/>
    </location>
</feature>
<accession>P72982</accession>
<reference evidence="7 8" key="2">
    <citation type="journal article" date="1996" name="DNA Res.">
        <title>Sequence analysis of the genome of the unicellular cyanobacterium Synechocystis sp. strain PCC6803. II. Sequence determination of the entire genome and assignment of potential protein-coding regions.</title>
        <authorList>
            <person name="Kaneko T."/>
            <person name="Sato S."/>
            <person name="Kotani H."/>
            <person name="Tanaka A."/>
            <person name="Asamizu E."/>
            <person name="Nakamura Y."/>
            <person name="Miyajima N."/>
            <person name="Hirosawa M."/>
            <person name="Sugiura M."/>
            <person name="Sasamoto S."/>
            <person name="Kimura T."/>
            <person name="Hosouchi T."/>
            <person name="Matsuno A."/>
            <person name="Muraki A."/>
            <person name="Nakazaki N."/>
            <person name="Naruo K."/>
            <person name="Okumura S."/>
            <person name="Shimpo S."/>
            <person name="Takeuchi C."/>
            <person name="Wada T."/>
            <person name="Watanabe A."/>
            <person name="Yamada M."/>
            <person name="Yasuda M."/>
            <person name="Tabata S."/>
        </authorList>
    </citation>
    <scope>NUCLEOTIDE SEQUENCE [LARGE SCALE GENOMIC DNA]</scope>
    <source>
        <strain evidence="8">ATCC 27184 / PCC 6803 / Kazusa</strain>
    </source>
</reference>
<dbReference type="Proteomes" id="UP000001425">
    <property type="component" value="Chromosome"/>
</dbReference>
<protein>
    <submittedName>
        <fullName evidence="7">Sll1510 protein</fullName>
    </submittedName>
</protein>
<keyword evidence="2 5" id="KW-0812">Transmembrane</keyword>
<feature type="transmembrane region" description="Helical" evidence="5">
    <location>
        <begin position="123"/>
        <end position="142"/>
    </location>
</feature>
<dbReference type="PIR" id="S74961">
    <property type="entry name" value="S74961"/>
</dbReference>
<dbReference type="STRING" id="1148.gene:10497862"/>
<dbReference type="PANTHER" id="PTHR11863">
    <property type="entry name" value="STEROL DESATURASE"/>
    <property type="match status" value="1"/>
</dbReference>
<comment type="subcellular location">
    <subcellularLocation>
        <location evidence="1">Membrane</location>
    </subcellularLocation>
</comment>
<sequence>MASLISFWLFFALSLLQPQQRQFLASKPWQDWLLDGVSLGIQGAIIPLLQLLLVINFYSLIIPHWQHSFNLFAGGQFLLGFVAIDYVYYWSHRALHSKLLFPIHQVHHTVSQMDMVSCARNTFWSSLFLPYVWLNSLIIYLLHDARGYILAISCTYLLDLWRHSSLIINKKCWLHDCLNSWLILPQDHGLHHHQIGKGNFGANLKLWDKIHGTYLKNTLPNQLSISSGMGIKLELTLWQKLFWPLT</sequence>
<dbReference type="GO" id="GO:0005506">
    <property type="term" value="F:iron ion binding"/>
    <property type="evidence" value="ECO:0007669"/>
    <property type="project" value="InterPro"/>
</dbReference>
<keyword evidence="8" id="KW-1185">Reference proteome</keyword>
<dbReference type="InParanoid" id="P72982"/>
<reference evidence="7 8" key="1">
    <citation type="journal article" date="1995" name="DNA Res.">
        <title>Sequence analysis of the genome of the unicellular cyanobacterium Synechocystis sp. strain PCC6803. I. Sequence features in the 1 Mb region from map positions 64% to 92% of the genome.</title>
        <authorList>
            <person name="Kaneko T."/>
            <person name="Tanaka A."/>
            <person name="Sato S."/>
            <person name="Kotani H."/>
            <person name="Sazuka T."/>
            <person name="Miyajima N."/>
            <person name="Sugiura M."/>
            <person name="Tabata S."/>
        </authorList>
    </citation>
    <scope>NUCLEOTIDE SEQUENCE [LARGE SCALE GENOMIC DNA]</scope>
    <source>
        <strain evidence="8">ATCC 27184 / PCC 6803 / Kazusa</strain>
    </source>
</reference>
<organism evidence="7 8">
    <name type="scientific">Synechocystis sp. (strain ATCC 27184 / PCC 6803 / Kazusa)</name>
    <dbReference type="NCBI Taxonomy" id="1111708"/>
    <lineage>
        <taxon>Bacteria</taxon>
        <taxon>Bacillati</taxon>
        <taxon>Cyanobacteriota</taxon>
        <taxon>Cyanophyceae</taxon>
        <taxon>Synechococcales</taxon>
        <taxon>Merismopediaceae</taxon>
        <taxon>Synechocystis</taxon>
    </lineage>
</organism>
<dbReference type="Pfam" id="PF04116">
    <property type="entry name" value="FA_hydroxylase"/>
    <property type="match status" value="1"/>
</dbReference>
<dbReference type="AlphaFoldDB" id="P72982"/>
<dbReference type="GO" id="GO:0016020">
    <property type="term" value="C:membrane"/>
    <property type="evidence" value="ECO:0007669"/>
    <property type="project" value="UniProtKB-SubCell"/>
</dbReference>
<evidence type="ECO:0000313" key="8">
    <source>
        <dbReference type="Proteomes" id="UP000001425"/>
    </source>
</evidence>
<dbReference type="EMBL" id="BA000022">
    <property type="protein sequence ID" value="BAA17001.1"/>
    <property type="molecule type" value="Genomic_DNA"/>
</dbReference>
<proteinExistence type="predicted"/>
<feature type="transmembrane region" description="Helical" evidence="5">
    <location>
        <begin position="69"/>
        <end position="89"/>
    </location>
</feature>
<name>P72982_SYNY3</name>
<evidence type="ECO:0000259" key="6">
    <source>
        <dbReference type="Pfam" id="PF04116"/>
    </source>
</evidence>
<dbReference type="GO" id="GO:0008610">
    <property type="term" value="P:lipid biosynthetic process"/>
    <property type="evidence" value="ECO:0007669"/>
    <property type="project" value="InterPro"/>
</dbReference>
<dbReference type="PhylomeDB" id="P72982"/>
<evidence type="ECO:0000256" key="1">
    <source>
        <dbReference type="ARBA" id="ARBA00004370"/>
    </source>
</evidence>
<keyword evidence="4 5" id="KW-0472">Membrane</keyword>
<dbReference type="InterPro" id="IPR006694">
    <property type="entry name" value="Fatty_acid_hydroxylase"/>
</dbReference>
<dbReference type="KEGG" id="syn:sll1510"/>
<gene>
    <name evidence="7" type="ordered locus">sll1510</name>
</gene>
<evidence type="ECO:0000313" key="7">
    <source>
        <dbReference type="EMBL" id="BAA17001.1"/>
    </source>
</evidence>
<dbReference type="eggNOG" id="COG3000">
    <property type="taxonomic scope" value="Bacteria"/>
</dbReference>
<dbReference type="InterPro" id="IPR050307">
    <property type="entry name" value="Sterol_Desaturase_Related"/>
</dbReference>
<evidence type="ECO:0000256" key="4">
    <source>
        <dbReference type="ARBA" id="ARBA00023136"/>
    </source>
</evidence>
<evidence type="ECO:0000256" key="5">
    <source>
        <dbReference type="SAM" id="Phobius"/>
    </source>
</evidence>
<dbReference type="GO" id="GO:0016491">
    <property type="term" value="F:oxidoreductase activity"/>
    <property type="evidence" value="ECO:0007669"/>
    <property type="project" value="InterPro"/>
</dbReference>
<evidence type="ECO:0000256" key="3">
    <source>
        <dbReference type="ARBA" id="ARBA00022989"/>
    </source>
</evidence>